<keyword evidence="2" id="KW-0547">Nucleotide-binding</keyword>
<dbReference type="GO" id="GO:0003689">
    <property type="term" value="F:DNA clamp loader activity"/>
    <property type="evidence" value="ECO:0007669"/>
    <property type="project" value="TreeGrafter"/>
</dbReference>
<evidence type="ECO:0000256" key="1">
    <source>
        <dbReference type="ARBA" id="ARBA00022705"/>
    </source>
</evidence>
<evidence type="ECO:0000259" key="4">
    <source>
        <dbReference type="Pfam" id="PF00004"/>
    </source>
</evidence>
<evidence type="ECO:0000256" key="3">
    <source>
        <dbReference type="ARBA" id="ARBA00022840"/>
    </source>
</evidence>
<dbReference type="InterPro" id="IPR050238">
    <property type="entry name" value="DNA_Rep/Repair_Clamp_Loader"/>
</dbReference>
<dbReference type="EMBL" id="MN740705">
    <property type="protein sequence ID" value="QHU09092.1"/>
    <property type="molecule type" value="Genomic_DNA"/>
</dbReference>
<dbReference type="GO" id="GO:0006261">
    <property type="term" value="P:DNA-templated DNA replication"/>
    <property type="evidence" value="ECO:0007669"/>
    <property type="project" value="TreeGrafter"/>
</dbReference>
<dbReference type="CDD" id="cd00009">
    <property type="entry name" value="AAA"/>
    <property type="match status" value="1"/>
</dbReference>
<proteinExistence type="predicted"/>
<dbReference type="PANTHER" id="PTHR11669:SF20">
    <property type="entry name" value="REPLICATION FACTOR C SUBUNIT 4"/>
    <property type="match status" value="1"/>
</dbReference>
<protein>
    <recommendedName>
        <fullName evidence="4">ATPase AAA-type core domain-containing protein</fullName>
    </recommendedName>
</protein>
<dbReference type="InterPro" id="IPR003959">
    <property type="entry name" value="ATPase_AAA_core"/>
</dbReference>
<keyword evidence="3" id="KW-0067">ATP-binding</keyword>
<dbReference type="Pfam" id="PF00004">
    <property type="entry name" value="AAA"/>
    <property type="match status" value="1"/>
</dbReference>
<dbReference type="GO" id="GO:0005663">
    <property type="term" value="C:DNA replication factor C complex"/>
    <property type="evidence" value="ECO:0007669"/>
    <property type="project" value="TreeGrafter"/>
</dbReference>
<organism evidence="5">
    <name type="scientific">viral metagenome</name>
    <dbReference type="NCBI Taxonomy" id="1070528"/>
    <lineage>
        <taxon>unclassified sequences</taxon>
        <taxon>metagenomes</taxon>
        <taxon>organismal metagenomes</taxon>
    </lineage>
</organism>
<dbReference type="GO" id="GO:0005524">
    <property type="term" value="F:ATP binding"/>
    <property type="evidence" value="ECO:0007669"/>
    <property type="project" value="UniProtKB-KW"/>
</dbReference>
<accession>A0A6C0JTL9</accession>
<evidence type="ECO:0000313" key="5">
    <source>
        <dbReference type="EMBL" id="QHU09092.1"/>
    </source>
</evidence>
<feature type="domain" description="ATPase AAA-type core" evidence="4">
    <location>
        <begin position="26"/>
        <end position="141"/>
    </location>
</feature>
<keyword evidence="1" id="KW-0235">DNA replication</keyword>
<reference evidence="5" key="1">
    <citation type="journal article" date="2020" name="Nature">
        <title>Giant virus diversity and host interactions through global metagenomics.</title>
        <authorList>
            <person name="Schulz F."/>
            <person name="Roux S."/>
            <person name="Paez-Espino D."/>
            <person name="Jungbluth S."/>
            <person name="Walsh D.A."/>
            <person name="Denef V.J."/>
            <person name="McMahon K.D."/>
            <person name="Konstantinidis K.T."/>
            <person name="Eloe-Fadrosh E.A."/>
            <person name="Kyrpides N.C."/>
            <person name="Woyke T."/>
        </authorList>
    </citation>
    <scope>NUCLEOTIDE SEQUENCE</scope>
    <source>
        <strain evidence="5">GVMAG-S-1074260-58</strain>
    </source>
</reference>
<dbReference type="Gene3D" id="3.40.50.300">
    <property type="entry name" value="P-loop containing nucleotide triphosphate hydrolases"/>
    <property type="match status" value="1"/>
</dbReference>
<dbReference type="GO" id="GO:0016887">
    <property type="term" value="F:ATP hydrolysis activity"/>
    <property type="evidence" value="ECO:0007669"/>
    <property type="project" value="InterPro"/>
</dbReference>
<dbReference type="AlphaFoldDB" id="A0A6C0JTL9"/>
<dbReference type="InterPro" id="IPR027417">
    <property type="entry name" value="P-loop_NTPase"/>
</dbReference>
<dbReference type="PANTHER" id="PTHR11669">
    <property type="entry name" value="REPLICATION FACTOR C / DNA POLYMERASE III GAMMA-TAU SUBUNIT"/>
    <property type="match status" value="1"/>
</dbReference>
<dbReference type="SUPFAM" id="SSF52540">
    <property type="entry name" value="P-loop containing nucleoside triphosphate hydrolases"/>
    <property type="match status" value="1"/>
</dbReference>
<dbReference type="GO" id="GO:0006281">
    <property type="term" value="P:DNA repair"/>
    <property type="evidence" value="ECO:0007669"/>
    <property type="project" value="TreeGrafter"/>
</dbReference>
<sequence length="262" mass="30876">MMLNPIHNDIVENLNHMINNNNIPNILFHGPSGGGKHILVTQFIHRIYKTYEEERLHVLYANCEHGKGIKFIREELKFFAKTQHSLHPFKSILLTNVDSLTNDAQSALRRCIEQFSKNTRFFIIANDKTKLLKPILSRFCEIYIPLPCINLHMYQVTSSFGKEPSPSKRIQWIRNHIVHLDIKDPNSFIQFTHKLYDKGYSGKDLLTYISKSTTISTKRKTHILIQYHSNKHLFKHEQLFMLFILYQYICNCDEILKINSYI</sequence>
<evidence type="ECO:0000256" key="2">
    <source>
        <dbReference type="ARBA" id="ARBA00022741"/>
    </source>
</evidence>
<name>A0A6C0JTL9_9ZZZZ</name>